<reference evidence="3 4" key="1">
    <citation type="submission" date="2019-03" db="EMBL/GenBank/DDBJ databases">
        <title>Genomic Encyclopedia of Type Strains, Phase IV (KMG-IV): sequencing the most valuable type-strain genomes for metagenomic binning, comparative biology and taxonomic classification.</title>
        <authorList>
            <person name="Goeker M."/>
        </authorList>
    </citation>
    <scope>NUCLEOTIDE SEQUENCE [LARGE SCALE GENOMIC DNA]</scope>
    <source>
        <strain evidence="3 4">DSM 22362</strain>
    </source>
</reference>
<name>A0A4R3W1G4_9SPHI</name>
<gene>
    <name evidence="3" type="ORF">EDC17_10018</name>
</gene>
<dbReference type="RefSeq" id="WP_132775715.1">
    <property type="nucleotide sequence ID" value="NZ_SMBZ01000001.1"/>
</dbReference>
<accession>A0A4R3W1G4</accession>
<evidence type="ECO:0000256" key="2">
    <source>
        <dbReference type="SAM" id="Phobius"/>
    </source>
</evidence>
<feature type="compositionally biased region" description="Pro residues" evidence="1">
    <location>
        <begin position="39"/>
        <end position="49"/>
    </location>
</feature>
<feature type="region of interest" description="Disordered" evidence="1">
    <location>
        <begin position="26"/>
        <end position="56"/>
    </location>
</feature>
<protein>
    <submittedName>
        <fullName evidence="3">Uncharacterized protein</fullName>
    </submittedName>
</protein>
<keyword evidence="4" id="KW-1185">Reference proteome</keyword>
<proteinExistence type="predicted"/>
<evidence type="ECO:0000313" key="3">
    <source>
        <dbReference type="EMBL" id="TCV20669.1"/>
    </source>
</evidence>
<keyword evidence="2" id="KW-0812">Transmembrane</keyword>
<dbReference type="OrthoDB" id="793629at2"/>
<dbReference type="EMBL" id="SMBZ01000001">
    <property type="protein sequence ID" value="TCV20669.1"/>
    <property type="molecule type" value="Genomic_DNA"/>
</dbReference>
<evidence type="ECO:0000256" key="1">
    <source>
        <dbReference type="SAM" id="MobiDB-lite"/>
    </source>
</evidence>
<keyword evidence="2" id="KW-1133">Transmembrane helix</keyword>
<sequence length="124" mass="14173">MENIFGVLVAIAFVIISFVQNYRKEAAKASQRTPHKRPSPAPVQLPNPPAEIRQTVDRKVKIPKMEYKPELPAEVIAAQQRRKSLQESQVKIPTRLPEPETTKAFEFDLRQAVIQSAILERPYK</sequence>
<organism evidence="3 4">
    <name type="scientific">Sphingobacterium alimentarium</name>
    <dbReference type="NCBI Taxonomy" id="797292"/>
    <lineage>
        <taxon>Bacteria</taxon>
        <taxon>Pseudomonadati</taxon>
        <taxon>Bacteroidota</taxon>
        <taxon>Sphingobacteriia</taxon>
        <taxon>Sphingobacteriales</taxon>
        <taxon>Sphingobacteriaceae</taxon>
        <taxon>Sphingobacterium</taxon>
    </lineage>
</organism>
<keyword evidence="2" id="KW-0472">Membrane</keyword>
<evidence type="ECO:0000313" key="4">
    <source>
        <dbReference type="Proteomes" id="UP000295197"/>
    </source>
</evidence>
<feature type="transmembrane region" description="Helical" evidence="2">
    <location>
        <begin position="6"/>
        <end position="22"/>
    </location>
</feature>
<comment type="caution">
    <text evidence="3">The sequence shown here is derived from an EMBL/GenBank/DDBJ whole genome shotgun (WGS) entry which is preliminary data.</text>
</comment>
<dbReference type="AlphaFoldDB" id="A0A4R3W1G4"/>
<dbReference type="Proteomes" id="UP000295197">
    <property type="component" value="Unassembled WGS sequence"/>
</dbReference>